<evidence type="ECO:0000259" key="6">
    <source>
        <dbReference type="PROSITE" id="PS50850"/>
    </source>
</evidence>
<evidence type="ECO:0000256" key="2">
    <source>
        <dbReference type="ARBA" id="ARBA00022692"/>
    </source>
</evidence>
<comment type="caution">
    <text evidence="7">The sequence shown here is derived from an EMBL/GenBank/DDBJ whole genome shotgun (WGS) entry which is preliminary data.</text>
</comment>
<evidence type="ECO:0000256" key="5">
    <source>
        <dbReference type="SAM" id="Phobius"/>
    </source>
</evidence>
<feature type="transmembrane region" description="Helical" evidence="5">
    <location>
        <begin position="373"/>
        <end position="394"/>
    </location>
</feature>
<feature type="domain" description="Major facilitator superfamily (MFS) profile" evidence="6">
    <location>
        <begin position="26"/>
        <end position="397"/>
    </location>
</feature>
<organism evidence="7 8">
    <name type="scientific">Plastoroseomonas hellenica</name>
    <dbReference type="NCBI Taxonomy" id="2687306"/>
    <lineage>
        <taxon>Bacteria</taxon>
        <taxon>Pseudomonadati</taxon>
        <taxon>Pseudomonadota</taxon>
        <taxon>Alphaproteobacteria</taxon>
        <taxon>Acetobacterales</taxon>
        <taxon>Acetobacteraceae</taxon>
        <taxon>Plastoroseomonas</taxon>
    </lineage>
</organism>
<evidence type="ECO:0000313" key="7">
    <source>
        <dbReference type="EMBL" id="MBR0669344.1"/>
    </source>
</evidence>
<evidence type="ECO:0000313" key="8">
    <source>
        <dbReference type="Proteomes" id="UP001196870"/>
    </source>
</evidence>
<dbReference type="EMBL" id="JAAGBB010000101">
    <property type="protein sequence ID" value="MBR0669344.1"/>
    <property type="molecule type" value="Genomic_DNA"/>
</dbReference>
<evidence type="ECO:0000256" key="4">
    <source>
        <dbReference type="ARBA" id="ARBA00023136"/>
    </source>
</evidence>
<keyword evidence="4 5" id="KW-0472">Membrane</keyword>
<gene>
    <name evidence="7" type="ORF">GXW71_33655</name>
</gene>
<proteinExistence type="predicted"/>
<feature type="transmembrane region" description="Helical" evidence="5">
    <location>
        <begin position="291"/>
        <end position="311"/>
    </location>
</feature>
<feature type="transmembrane region" description="Helical" evidence="5">
    <location>
        <begin position="182"/>
        <end position="201"/>
    </location>
</feature>
<feature type="transmembrane region" description="Helical" evidence="5">
    <location>
        <begin position="225"/>
        <end position="249"/>
    </location>
</feature>
<dbReference type="SUPFAM" id="SSF103473">
    <property type="entry name" value="MFS general substrate transporter"/>
    <property type="match status" value="1"/>
</dbReference>
<name>A0ABS5F9V2_9PROT</name>
<protein>
    <submittedName>
        <fullName evidence="7">MFS transporter</fullName>
    </submittedName>
</protein>
<reference evidence="8" key="1">
    <citation type="journal article" date="2021" name="Syst. Appl. Microbiol.">
        <title>Roseomonas hellenica sp. nov., isolated from roots of wild-growing Alkanna tinctoria.</title>
        <authorList>
            <person name="Rat A."/>
            <person name="Naranjo H.D."/>
            <person name="Lebbe L."/>
            <person name="Cnockaert M."/>
            <person name="Krigas N."/>
            <person name="Grigoriadou K."/>
            <person name="Maloupa E."/>
            <person name="Willems A."/>
        </authorList>
    </citation>
    <scope>NUCLEOTIDE SEQUENCE [LARGE SCALE GENOMIC DNA]</scope>
    <source>
        <strain evidence="8">LMG 31523</strain>
    </source>
</reference>
<accession>A0ABS5F9V2</accession>
<feature type="transmembrane region" description="Helical" evidence="5">
    <location>
        <begin position="317"/>
        <end position="336"/>
    </location>
</feature>
<feature type="transmembrane region" description="Helical" evidence="5">
    <location>
        <begin position="150"/>
        <end position="170"/>
    </location>
</feature>
<feature type="transmembrane region" description="Helical" evidence="5">
    <location>
        <begin position="61"/>
        <end position="80"/>
    </location>
</feature>
<evidence type="ECO:0000256" key="1">
    <source>
        <dbReference type="ARBA" id="ARBA00004141"/>
    </source>
</evidence>
<feature type="transmembrane region" description="Helical" evidence="5">
    <location>
        <begin position="92"/>
        <end position="111"/>
    </location>
</feature>
<dbReference type="PROSITE" id="PS50850">
    <property type="entry name" value="MFS"/>
    <property type="match status" value="1"/>
</dbReference>
<dbReference type="PANTHER" id="PTHR11360:SF284">
    <property type="entry name" value="EG:103B4.3 PROTEIN-RELATED"/>
    <property type="match status" value="1"/>
</dbReference>
<keyword evidence="3 5" id="KW-1133">Transmembrane helix</keyword>
<dbReference type="InterPro" id="IPR036259">
    <property type="entry name" value="MFS_trans_sf"/>
</dbReference>
<evidence type="ECO:0000256" key="3">
    <source>
        <dbReference type="ARBA" id="ARBA00022989"/>
    </source>
</evidence>
<sequence>MSVRTAPPPLRLGRAVVRDIASPGIRSVAGAFLTLMMGFGAAYSFAAFAVPIQAELGLSRLAVSVVVALSGATTYIVSLLSGPIADRAGARWPASLGIVLVALGLALASTAESAAALWVHAGLLLGTGLGFINVPAMAAVQRHFTRRRGIASGLASSGIGVGTVLIAPTVEVMSAFGDWRVAFLLSAGLVLAVGLAGAALLENRPAPVHDRQATELRAGPRRRRAFAMAWWGVLLVSVPIALPFAHLVPFALDGGLGLREAMGLLTLIGITSVISRILLGALADGIGRRGSFIACCAGTGGAMLLWATGGIGWLPGFALVFGVVNGGFVGLLSPFVADTFGADAAGTVIGRLTSSRALAALAAPVAMAASGPEVALCVAGAAGFAGAALLVGAITQD</sequence>
<keyword evidence="2 5" id="KW-0812">Transmembrane</keyword>
<dbReference type="InterPro" id="IPR005829">
    <property type="entry name" value="Sugar_transporter_CS"/>
</dbReference>
<dbReference type="PROSITE" id="PS00216">
    <property type="entry name" value="SUGAR_TRANSPORT_1"/>
    <property type="match status" value="1"/>
</dbReference>
<dbReference type="PANTHER" id="PTHR11360">
    <property type="entry name" value="MONOCARBOXYLATE TRANSPORTER"/>
    <property type="match status" value="1"/>
</dbReference>
<feature type="transmembrane region" description="Helical" evidence="5">
    <location>
        <begin position="28"/>
        <end position="49"/>
    </location>
</feature>
<keyword evidence="8" id="KW-1185">Reference proteome</keyword>
<feature type="transmembrane region" description="Helical" evidence="5">
    <location>
        <begin position="117"/>
        <end position="138"/>
    </location>
</feature>
<dbReference type="RefSeq" id="WP_211858297.1">
    <property type="nucleotide sequence ID" value="NZ_JAAGBB010000101.1"/>
</dbReference>
<dbReference type="Gene3D" id="1.20.1250.20">
    <property type="entry name" value="MFS general substrate transporter like domains"/>
    <property type="match status" value="2"/>
</dbReference>
<feature type="transmembrane region" description="Helical" evidence="5">
    <location>
        <begin position="261"/>
        <end position="279"/>
    </location>
</feature>
<dbReference type="InterPro" id="IPR011701">
    <property type="entry name" value="MFS"/>
</dbReference>
<dbReference type="InterPro" id="IPR050327">
    <property type="entry name" value="Proton-linked_MCT"/>
</dbReference>
<dbReference type="Proteomes" id="UP001196870">
    <property type="component" value="Unassembled WGS sequence"/>
</dbReference>
<comment type="subcellular location">
    <subcellularLocation>
        <location evidence="1">Membrane</location>
        <topology evidence="1">Multi-pass membrane protein</topology>
    </subcellularLocation>
</comment>
<dbReference type="Pfam" id="PF07690">
    <property type="entry name" value="MFS_1"/>
    <property type="match status" value="1"/>
</dbReference>
<dbReference type="InterPro" id="IPR020846">
    <property type="entry name" value="MFS_dom"/>
</dbReference>